<dbReference type="GeneID" id="26797915"/>
<dbReference type="RefSeq" id="YP_009227008.1">
    <property type="nucleotide sequence ID" value="NC_029121.1"/>
</dbReference>
<dbReference type="InterPro" id="IPR058040">
    <property type="entry name" value="BW3TFN"/>
</dbReference>
<organism evidence="1 2">
    <name type="scientific">Bacillus phage Bp8p-C</name>
    <dbReference type="NCBI Taxonomy" id="1445810"/>
    <lineage>
        <taxon>Viruses</taxon>
        <taxon>Duplodnaviria</taxon>
        <taxon>Heunggongvirae</taxon>
        <taxon>Uroviricota</taxon>
        <taxon>Caudoviricetes</taxon>
        <taxon>Herelleviridae</taxon>
        <taxon>Bastillevirinae</taxon>
        <taxon>Agatevirus</taxon>
        <taxon>Agatevirus Bp8pC</taxon>
    </lineage>
</organism>
<dbReference type="EMBL" id="KJ010547">
    <property type="protein sequence ID" value="AHJ87531.1"/>
    <property type="molecule type" value="Genomic_DNA"/>
</dbReference>
<sequence>MAISTTKSHIADAIQLQAKYESAYLVIGKSTAWTDEENPPEEVADVETVQEVIGYKKVKNFSLARPLATGEDEETVGFPVVSYRDQKWALVPVSKAYEEKARWVYIEAEIQPDEFPNGEYRQVGIHVDLVPKNGLTKQNLLPSEVTDVGTLRFYENRKAYNLTSNLYSLEQFVVVL</sequence>
<dbReference type="KEGG" id="vg:26797915"/>
<name>A0A0A0PKW0_9CAUD</name>
<protein>
    <recommendedName>
        <fullName evidence="3">Baseplate protein</fullName>
    </recommendedName>
</protein>
<proteinExistence type="predicted"/>
<keyword evidence="2" id="KW-1185">Reference proteome</keyword>
<dbReference type="OrthoDB" id="9869at10239"/>
<evidence type="ECO:0000313" key="1">
    <source>
        <dbReference type="EMBL" id="AHJ87531.1"/>
    </source>
</evidence>
<reference evidence="1 2" key="1">
    <citation type="journal article" date="2015" name="Appl. Environ. Microbiol.">
        <title>Effects of actin-like proteins encoded by two Bacillus pumilus phages on unstable lysogeny, revealed by genomic analysis.</title>
        <authorList>
            <person name="Yuan Y."/>
            <person name="Peng Q."/>
            <person name="Wu D."/>
            <person name="Kou Z."/>
            <person name="Wu Y."/>
            <person name="Liu P."/>
            <person name="Gao M."/>
        </authorList>
    </citation>
    <scope>NUCLEOTIDE SEQUENCE [LARGE SCALE GENOMIC DNA]</scope>
</reference>
<accession>A0A0A0PKW0</accession>
<gene>
    <name evidence="1" type="ORF">Bp8pC_100</name>
</gene>
<dbReference type="Pfam" id="PF25691">
    <property type="entry name" value="BW3TFN"/>
    <property type="match status" value="1"/>
</dbReference>
<dbReference type="Proteomes" id="UP000030232">
    <property type="component" value="Segment"/>
</dbReference>
<evidence type="ECO:0000313" key="2">
    <source>
        <dbReference type="Proteomes" id="UP000030232"/>
    </source>
</evidence>
<evidence type="ECO:0008006" key="3">
    <source>
        <dbReference type="Google" id="ProtNLM"/>
    </source>
</evidence>